<gene>
    <name evidence="2" type="ORF">CLV90_0060</name>
</gene>
<dbReference type="RefSeq" id="WP_133685539.1">
    <property type="nucleotide sequence ID" value="NZ_SOAY01000002.1"/>
</dbReference>
<evidence type="ECO:0000313" key="2">
    <source>
        <dbReference type="EMBL" id="TDT50526.1"/>
    </source>
</evidence>
<organism evidence="2 3">
    <name type="scientific">Maribacter spongiicola</name>
    <dbReference type="NCBI Taxonomy" id="1206753"/>
    <lineage>
        <taxon>Bacteria</taxon>
        <taxon>Pseudomonadati</taxon>
        <taxon>Bacteroidota</taxon>
        <taxon>Flavobacteriia</taxon>
        <taxon>Flavobacteriales</taxon>
        <taxon>Flavobacteriaceae</taxon>
        <taxon>Maribacter</taxon>
    </lineage>
</organism>
<dbReference type="InterPro" id="IPR028049">
    <property type="entry name" value="Imm-NTF2"/>
</dbReference>
<dbReference type="EMBL" id="SOAY01000002">
    <property type="protein sequence ID" value="TDT50526.1"/>
    <property type="molecule type" value="Genomic_DNA"/>
</dbReference>
<reference evidence="2 3" key="1">
    <citation type="submission" date="2019-03" db="EMBL/GenBank/DDBJ databases">
        <title>Genomic Encyclopedia of Archaeal and Bacterial Type Strains, Phase II (KMG-II): from individual species to whole genera.</title>
        <authorList>
            <person name="Goeker M."/>
        </authorList>
    </citation>
    <scope>NUCLEOTIDE SEQUENCE [LARGE SCALE GENOMIC DNA]</scope>
    <source>
        <strain evidence="2 3">DSM 25233</strain>
    </source>
</reference>
<dbReference type="Proteomes" id="UP000294749">
    <property type="component" value="Unassembled WGS sequence"/>
</dbReference>
<proteinExistence type="predicted"/>
<sequence>MKKPTDLTKEFISDYKEWNDFAFKSKENKTEDFKFKIGKMYDDLILKYCSPNKKYQGLAYGSSSNHCPNQEVILDELIDNNTAIVKTKFTNEKFSFLQHNYEYHFILENGKWILEELYLVDDDGKYKSL</sequence>
<dbReference type="AlphaFoldDB" id="A0A4R7KCV9"/>
<comment type="caution">
    <text evidence="2">The sequence shown here is derived from an EMBL/GenBank/DDBJ whole genome shotgun (WGS) entry which is preliminary data.</text>
</comment>
<name>A0A4R7KCV9_9FLAO</name>
<evidence type="ECO:0000313" key="3">
    <source>
        <dbReference type="Proteomes" id="UP000294749"/>
    </source>
</evidence>
<keyword evidence="3" id="KW-1185">Reference proteome</keyword>
<dbReference type="Pfam" id="PF15655">
    <property type="entry name" value="Imm-NTF2"/>
    <property type="match status" value="1"/>
</dbReference>
<dbReference type="OrthoDB" id="1442988at2"/>
<evidence type="ECO:0000259" key="1">
    <source>
        <dbReference type="Pfam" id="PF15655"/>
    </source>
</evidence>
<feature type="domain" description="NTF2 fold immunity protein" evidence="1">
    <location>
        <begin position="4"/>
        <end position="117"/>
    </location>
</feature>
<accession>A0A4R7KCV9</accession>
<protein>
    <submittedName>
        <fullName evidence="2">NTF2 fold immunity protein of polymorphic toxin system component</fullName>
    </submittedName>
</protein>